<comment type="caution">
    <text evidence="6">The sequence shown here is derived from an EMBL/GenBank/DDBJ whole genome shotgun (WGS) entry which is preliminary data.</text>
</comment>
<feature type="compositionally biased region" description="Pro residues" evidence="4">
    <location>
        <begin position="568"/>
        <end position="579"/>
    </location>
</feature>
<dbReference type="SUPFAM" id="SSF117281">
    <property type="entry name" value="Kelch motif"/>
    <property type="match status" value="2"/>
</dbReference>
<comment type="pathway">
    <text evidence="1">Protein modification; protein ubiquitination.</text>
</comment>
<dbReference type="EMBL" id="CAXHTA020000003">
    <property type="protein sequence ID" value="CAL5220390.1"/>
    <property type="molecule type" value="Genomic_DNA"/>
</dbReference>
<dbReference type="Pfam" id="PF24681">
    <property type="entry name" value="Kelch_KLHDC2_KLHL20_DRC7"/>
    <property type="match status" value="1"/>
</dbReference>
<feature type="compositionally biased region" description="Polar residues" evidence="4">
    <location>
        <begin position="604"/>
        <end position="613"/>
    </location>
</feature>
<feature type="compositionally biased region" description="Polar residues" evidence="4">
    <location>
        <begin position="548"/>
        <end position="564"/>
    </location>
</feature>
<evidence type="ECO:0000259" key="5">
    <source>
        <dbReference type="PROSITE" id="PS50097"/>
    </source>
</evidence>
<feature type="compositionally biased region" description="Low complexity" evidence="4">
    <location>
        <begin position="580"/>
        <end position="593"/>
    </location>
</feature>
<evidence type="ECO:0000313" key="7">
    <source>
        <dbReference type="Proteomes" id="UP001497392"/>
    </source>
</evidence>
<name>A0ABP1FKB1_9CHLO</name>
<accession>A0ABP1FKB1</accession>
<dbReference type="SUPFAM" id="SSF54695">
    <property type="entry name" value="POZ domain"/>
    <property type="match status" value="1"/>
</dbReference>
<dbReference type="Proteomes" id="UP001497392">
    <property type="component" value="Unassembled WGS sequence"/>
</dbReference>
<keyword evidence="3" id="KW-0677">Repeat</keyword>
<evidence type="ECO:0000256" key="2">
    <source>
        <dbReference type="ARBA" id="ARBA00022441"/>
    </source>
</evidence>
<gene>
    <name evidence="6" type="primary">g2396</name>
    <name evidence="6" type="ORF">VP750_LOCUS2049</name>
</gene>
<dbReference type="InterPro" id="IPR011333">
    <property type="entry name" value="SKP1/BTB/POZ_sf"/>
</dbReference>
<dbReference type="Pfam" id="PF00651">
    <property type="entry name" value="BTB"/>
    <property type="match status" value="1"/>
</dbReference>
<organism evidence="6 7">
    <name type="scientific">Coccomyxa viridis</name>
    <dbReference type="NCBI Taxonomy" id="1274662"/>
    <lineage>
        <taxon>Eukaryota</taxon>
        <taxon>Viridiplantae</taxon>
        <taxon>Chlorophyta</taxon>
        <taxon>core chlorophytes</taxon>
        <taxon>Trebouxiophyceae</taxon>
        <taxon>Trebouxiophyceae incertae sedis</taxon>
        <taxon>Coccomyxaceae</taxon>
        <taxon>Coccomyxa</taxon>
    </lineage>
</organism>
<keyword evidence="2" id="KW-0880">Kelch repeat</keyword>
<proteinExistence type="predicted"/>
<dbReference type="Gene3D" id="2.130.10.80">
    <property type="entry name" value="Galactose oxidase/kelch, beta-propeller"/>
    <property type="match status" value="1"/>
</dbReference>
<evidence type="ECO:0000256" key="4">
    <source>
        <dbReference type="SAM" id="MobiDB-lite"/>
    </source>
</evidence>
<evidence type="ECO:0000256" key="1">
    <source>
        <dbReference type="ARBA" id="ARBA00004906"/>
    </source>
</evidence>
<dbReference type="InterPro" id="IPR015915">
    <property type="entry name" value="Kelch-typ_b-propeller"/>
</dbReference>
<dbReference type="InterPro" id="IPR037293">
    <property type="entry name" value="Gal_Oxidase_central_sf"/>
</dbReference>
<feature type="domain" description="BTB" evidence="5">
    <location>
        <begin position="365"/>
        <end position="432"/>
    </location>
</feature>
<dbReference type="PANTHER" id="PTHR24413">
    <property type="entry name" value="SPECKLE-TYPE POZ PROTEIN"/>
    <property type="match status" value="1"/>
</dbReference>
<keyword evidence="7" id="KW-1185">Reference proteome</keyword>
<evidence type="ECO:0000256" key="3">
    <source>
        <dbReference type="ARBA" id="ARBA00022737"/>
    </source>
</evidence>
<dbReference type="InterPro" id="IPR000210">
    <property type="entry name" value="BTB/POZ_dom"/>
</dbReference>
<protein>
    <submittedName>
        <fullName evidence="6">G2396 protein</fullName>
    </submittedName>
</protein>
<sequence>MPSIGGKEELTERLQAVLSEEICDFEWEQGEVPGCHTEITAAGPSMFTHHNSVYVFGGMDEERAEQMCLWRWDLAKDEGFEIVHFRGVIPAKLAAGHFLGVYGDELWVFPGPRNHNMRRVYCLDLSRYRWVERMVTGDPPGDMQMRRNLDAIMDGKHLLAIGGQTMDRLYSFTFDSRTWSTKQCRKMLEPWTFGHAVRRKRSLFAFGSAQGEFGSLEMRELDLVTMEWRRVDTKGQPPPFRLHSSAAVVANKWIIHGGRRNGKFNVTNEAFVFDFNTLRWSPLMAEGCLPVAREWQGAIGLQDSMVVVAGRLDIPEYEPIPLSSDTMCTNVEILWHRPPSSAQPPTGKAALVKSVQELYGASNLADIDLIVGGRTFEVHRHVLAPHSPVFRRMWHHHMSEAETSQVYISDLDPDIVELLLRYCYGCLKELPSDHAQVIKLFKAADKYDIYGLIQECVSHLRGLTGANEIAPLLQVAAERHNSELRHVCIDIATCCLPDVLVTQSFRELTTAQPELALDFVSEATLQLGCPSLREGAGSCSTCCESPDRPSSSSGPTAKSEQTSGAQAPPTPPRAQPPAVHPQQAQHAQQAPAAERALHVDIPRRSNTVSEDGE</sequence>
<dbReference type="Gene3D" id="2.120.10.80">
    <property type="entry name" value="Kelch-type beta propeller"/>
    <property type="match status" value="1"/>
</dbReference>
<dbReference type="SMART" id="SM00225">
    <property type="entry name" value="BTB"/>
    <property type="match status" value="1"/>
</dbReference>
<dbReference type="CDD" id="cd18186">
    <property type="entry name" value="BTB_POZ_ZBTB_KLHL-like"/>
    <property type="match status" value="1"/>
</dbReference>
<dbReference type="PROSITE" id="PS50097">
    <property type="entry name" value="BTB"/>
    <property type="match status" value="1"/>
</dbReference>
<reference evidence="6 7" key="1">
    <citation type="submission" date="2024-06" db="EMBL/GenBank/DDBJ databases">
        <authorList>
            <person name="Kraege A."/>
            <person name="Thomma B."/>
        </authorList>
    </citation>
    <scope>NUCLEOTIDE SEQUENCE [LARGE SCALE GENOMIC DNA]</scope>
</reference>
<dbReference type="Gene3D" id="3.30.710.10">
    <property type="entry name" value="Potassium Channel Kv1.1, Chain A"/>
    <property type="match status" value="1"/>
</dbReference>
<evidence type="ECO:0000313" key="6">
    <source>
        <dbReference type="EMBL" id="CAL5220390.1"/>
    </source>
</evidence>
<feature type="region of interest" description="Disordered" evidence="4">
    <location>
        <begin position="543"/>
        <end position="613"/>
    </location>
</feature>